<dbReference type="OrthoDB" id="7605048at2"/>
<evidence type="ECO:0000313" key="1">
    <source>
        <dbReference type="EMBL" id="MXO57859.1"/>
    </source>
</evidence>
<protein>
    <recommendedName>
        <fullName evidence="3">Replication initiation factor</fullName>
    </recommendedName>
</protein>
<reference evidence="1 2" key="1">
    <citation type="submission" date="2019-12" db="EMBL/GenBank/DDBJ databases">
        <title>Genomic-based taxomic classification of the family Erythrobacteraceae.</title>
        <authorList>
            <person name="Xu L."/>
        </authorList>
    </citation>
    <scope>NUCLEOTIDE SEQUENCE [LARGE SCALE GENOMIC DNA]</scope>
    <source>
        <strain evidence="1 2">JCM 17802</strain>
    </source>
</reference>
<comment type="caution">
    <text evidence="1">The sequence shown here is derived from an EMBL/GenBank/DDBJ whole genome shotgun (WGS) entry which is preliminary data.</text>
</comment>
<dbReference type="EMBL" id="WTYS01000001">
    <property type="protein sequence ID" value="MXO57859.1"/>
    <property type="molecule type" value="Genomic_DNA"/>
</dbReference>
<evidence type="ECO:0008006" key="3">
    <source>
        <dbReference type="Google" id="ProtNLM"/>
    </source>
</evidence>
<organism evidence="1 2">
    <name type="scientific">Pontixanthobacter gangjinensis</name>
    <dbReference type="NCBI Taxonomy" id="1028742"/>
    <lineage>
        <taxon>Bacteria</taxon>
        <taxon>Pseudomonadati</taxon>
        <taxon>Pseudomonadota</taxon>
        <taxon>Alphaproteobacteria</taxon>
        <taxon>Sphingomonadales</taxon>
        <taxon>Erythrobacteraceae</taxon>
        <taxon>Pontixanthobacter</taxon>
    </lineage>
</organism>
<dbReference type="AlphaFoldDB" id="A0A6I4SQE5"/>
<accession>A0A6I4SQE5</accession>
<proteinExistence type="predicted"/>
<evidence type="ECO:0000313" key="2">
    <source>
        <dbReference type="Proteomes" id="UP000468943"/>
    </source>
</evidence>
<gene>
    <name evidence="1" type="ORF">GRI36_13325</name>
</gene>
<dbReference type="Proteomes" id="UP000468943">
    <property type="component" value="Unassembled WGS sequence"/>
</dbReference>
<sequence length="381" mass="43205">MEVVYQGFDGLDFSLQGQISPALEQELEAAKLEAKKQHGAVVLDWKGAKLHVKDSGARGGYSYLVSTGDFGATWFFKKPNVRDPWGVRVSCNSFLLATYGFAEARNKIYELLDLLEVKLKSRGESIGRIDYAVDILAPEFELVPERFVMHSNANRADHWEPLEISTNGKSGRTSSVTVGKMPGQQVIVYDKRAEVISKHKHAWWVIWNAAMQQKGLPPLDHDDPDKSRIWRVEYRTGKKFLKDRWNIRSWADVANRYGDLVSATAQSIRYTNPTSDSNRSRWPDSTLWLKAKAALDTDLFEMRSYAEPCLIKQVHQHEHSELLQRQMTGLLTSKAAINGIDADSLSEFARLTGNEMATAIQSAPEDFAEKLKKAEDRYFVY</sequence>
<keyword evidence="2" id="KW-1185">Reference proteome</keyword>
<name>A0A6I4SQE5_9SPHN</name>
<dbReference type="RefSeq" id="WP_160598891.1">
    <property type="nucleotide sequence ID" value="NZ_WTYS01000001.1"/>
</dbReference>